<dbReference type="SMART" id="SM00466">
    <property type="entry name" value="SRA"/>
    <property type="match status" value="1"/>
</dbReference>
<dbReference type="InterPro" id="IPR051357">
    <property type="entry name" value="H3K9_HMTase_SUVAR3-9"/>
</dbReference>
<dbReference type="PANTHER" id="PTHR45660:SF23">
    <property type="entry name" value="YDG DOMAIN-CONTAINING PROTEIN"/>
    <property type="match status" value="1"/>
</dbReference>
<organism evidence="6 7">
    <name type="scientific">Thlaspi arvense</name>
    <name type="common">Field penny-cress</name>
    <dbReference type="NCBI Taxonomy" id="13288"/>
    <lineage>
        <taxon>Eukaryota</taxon>
        <taxon>Viridiplantae</taxon>
        <taxon>Streptophyta</taxon>
        <taxon>Embryophyta</taxon>
        <taxon>Tracheophyta</taxon>
        <taxon>Spermatophyta</taxon>
        <taxon>Magnoliopsida</taxon>
        <taxon>eudicotyledons</taxon>
        <taxon>Gunneridae</taxon>
        <taxon>Pentapetalae</taxon>
        <taxon>rosids</taxon>
        <taxon>malvids</taxon>
        <taxon>Brassicales</taxon>
        <taxon>Brassicaceae</taxon>
        <taxon>Thlaspideae</taxon>
        <taxon>Thlaspi</taxon>
    </lineage>
</organism>
<comment type="subcellular location">
    <subcellularLocation>
        <location evidence="1">Chromosome</location>
        <location evidence="1">Centromere</location>
    </subcellularLocation>
    <subcellularLocation>
        <location evidence="3">Nucleus</location>
    </subcellularLocation>
</comment>
<keyword evidence="2 3" id="KW-0539">Nucleus</keyword>
<dbReference type="PANTHER" id="PTHR45660">
    <property type="entry name" value="HISTONE-LYSINE N-METHYLTRANSFERASE SETMAR"/>
    <property type="match status" value="1"/>
</dbReference>
<evidence type="ECO:0000313" key="7">
    <source>
        <dbReference type="Proteomes" id="UP000836841"/>
    </source>
</evidence>
<evidence type="ECO:0000256" key="3">
    <source>
        <dbReference type="PROSITE-ProRule" id="PRU00358"/>
    </source>
</evidence>
<sequence>MNHSCKRSFVYAIRDYPNGCGDQSHDLPERSIKNPRTVDAPANIPSNDHAVAAPRPYGTSRLKQEPVFESSVHDLAAAAPRPKVTSFKEEHAAFGNSYHDHVAASSKARGTSLTQEAAARNSDQHDPTTPREKVLEVLRAFKDVFRQLDRDKQARRGGDLSVATDRIDIKTQAVLESMGKSVNTEKRIGSVPGIIVGDVFQYKTELRVVGLHFKTMCGIDYMKVGDVKLATSIVASEGNGYNDKYDAGVMIYTGEGGNVMSKEEKTEDQKLVKGNLALANSMREKSLVRVIRGEERWDRKGKRYVYDGLYLVDRYWVEKEVRGTTVYKFKLCRIPGQPPLT</sequence>
<dbReference type="EMBL" id="OU466858">
    <property type="protein sequence ID" value="CAH2046096.1"/>
    <property type="molecule type" value="Genomic_DNA"/>
</dbReference>
<dbReference type="Pfam" id="PF02182">
    <property type="entry name" value="SAD_SRA"/>
    <property type="match status" value="1"/>
</dbReference>
<protein>
    <recommendedName>
        <fullName evidence="5">YDG domain-containing protein</fullName>
    </recommendedName>
</protein>
<dbReference type="PROSITE" id="PS51015">
    <property type="entry name" value="YDG"/>
    <property type="match status" value="1"/>
</dbReference>
<accession>A0AAU9RNN2</accession>
<evidence type="ECO:0000256" key="2">
    <source>
        <dbReference type="ARBA" id="ARBA00023242"/>
    </source>
</evidence>
<dbReference type="GO" id="GO:0005634">
    <property type="term" value="C:nucleus"/>
    <property type="evidence" value="ECO:0007669"/>
    <property type="project" value="UniProtKB-SubCell"/>
</dbReference>
<feature type="domain" description="YDG" evidence="5">
    <location>
        <begin position="189"/>
        <end position="333"/>
    </location>
</feature>
<dbReference type="GO" id="GO:0000775">
    <property type="term" value="C:chromosome, centromeric region"/>
    <property type="evidence" value="ECO:0007669"/>
    <property type="project" value="UniProtKB-SubCell"/>
</dbReference>
<dbReference type="Gene3D" id="2.30.280.10">
    <property type="entry name" value="SRA-YDG"/>
    <property type="match status" value="1"/>
</dbReference>
<reference evidence="6 7" key="1">
    <citation type="submission" date="2022-03" db="EMBL/GenBank/DDBJ databases">
        <authorList>
            <person name="Nunn A."/>
            <person name="Chopra R."/>
            <person name="Nunn A."/>
            <person name="Contreras Garrido A."/>
        </authorList>
    </citation>
    <scope>NUCLEOTIDE SEQUENCE [LARGE SCALE GENOMIC DNA]</scope>
</reference>
<gene>
    <name evidence="6" type="ORF">TAV2_LOCUS8004</name>
</gene>
<dbReference type="AlphaFoldDB" id="A0AAU9RNN2"/>
<evidence type="ECO:0000313" key="6">
    <source>
        <dbReference type="EMBL" id="CAH2046096.1"/>
    </source>
</evidence>
<dbReference type="Proteomes" id="UP000836841">
    <property type="component" value="Chromosome 2"/>
</dbReference>
<evidence type="ECO:0000256" key="1">
    <source>
        <dbReference type="ARBA" id="ARBA00004584"/>
    </source>
</evidence>
<dbReference type="InterPro" id="IPR036987">
    <property type="entry name" value="SRA-YDG_sf"/>
</dbReference>
<proteinExistence type="predicted"/>
<dbReference type="SUPFAM" id="SSF88697">
    <property type="entry name" value="PUA domain-like"/>
    <property type="match status" value="1"/>
</dbReference>
<feature type="region of interest" description="Disordered" evidence="4">
    <location>
        <begin position="107"/>
        <end position="129"/>
    </location>
</feature>
<name>A0AAU9RNN2_THLAR</name>
<dbReference type="GO" id="GO:0003690">
    <property type="term" value="F:double-stranded DNA binding"/>
    <property type="evidence" value="ECO:0007669"/>
    <property type="project" value="TreeGrafter"/>
</dbReference>
<dbReference type="InterPro" id="IPR015947">
    <property type="entry name" value="PUA-like_sf"/>
</dbReference>
<dbReference type="GO" id="GO:0042054">
    <property type="term" value="F:histone methyltransferase activity"/>
    <property type="evidence" value="ECO:0007669"/>
    <property type="project" value="TreeGrafter"/>
</dbReference>
<evidence type="ECO:0000259" key="5">
    <source>
        <dbReference type="PROSITE" id="PS51015"/>
    </source>
</evidence>
<evidence type="ECO:0000256" key="4">
    <source>
        <dbReference type="SAM" id="MobiDB-lite"/>
    </source>
</evidence>
<dbReference type="InterPro" id="IPR003105">
    <property type="entry name" value="SRA_YDG"/>
</dbReference>
<keyword evidence="7" id="KW-1185">Reference proteome</keyword>